<feature type="region of interest" description="Disordered" evidence="1">
    <location>
        <begin position="83"/>
        <end position="109"/>
    </location>
</feature>
<evidence type="ECO:0000313" key="3">
    <source>
        <dbReference type="EMBL" id="CAE0373711.1"/>
    </source>
</evidence>
<keyword evidence="2" id="KW-0472">Membrane</keyword>
<evidence type="ECO:0000256" key="1">
    <source>
        <dbReference type="SAM" id="MobiDB-lite"/>
    </source>
</evidence>
<gene>
    <name evidence="3" type="ORF">ALAG00032_LOCUS14512</name>
</gene>
<protein>
    <submittedName>
        <fullName evidence="3">Uncharacterized protein</fullName>
    </submittedName>
</protein>
<sequence>MLDFGDEEVDYEMHEDLFENFPSHIYLLDAMHKIKFIHLRKPIVIAICYIVFVVIISIVVTKRRIEKPRQRRRIAVKIAKKKVSQQRYVVTPPPRRNRLQRRKEHLESR</sequence>
<organism evidence="3">
    <name type="scientific">Aureoumbra lagunensis</name>
    <dbReference type="NCBI Taxonomy" id="44058"/>
    <lineage>
        <taxon>Eukaryota</taxon>
        <taxon>Sar</taxon>
        <taxon>Stramenopiles</taxon>
        <taxon>Ochrophyta</taxon>
        <taxon>Pelagophyceae</taxon>
        <taxon>Pelagomonadales</taxon>
        <taxon>Aureoumbra</taxon>
    </lineage>
</organism>
<accession>A0A7S3K6C9</accession>
<dbReference type="AlphaFoldDB" id="A0A7S3K6C9"/>
<name>A0A7S3K6C9_9STRA</name>
<reference evidence="3" key="1">
    <citation type="submission" date="2021-01" db="EMBL/GenBank/DDBJ databases">
        <authorList>
            <person name="Corre E."/>
            <person name="Pelletier E."/>
            <person name="Niang G."/>
            <person name="Scheremetjew M."/>
            <person name="Finn R."/>
            <person name="Kale V."/>
            <person name="Holt S."/>
            <person name="Cochrane G."/>
            <person name="Meng A."/>
            <person name="Brown T."/>
            <person name="Cohen L."/>
        </authorList>
    </citation>
    <scope>NUCLEOTIDE SEQUENCE</scope>
    <source>
        <strain evidence="3">CCMP1510</strain>
    </source>
</reference>
<feature type="transmembrane region" description="Helical" evidence="2">
    <location>
        <begin position="43"/>
        <end position="61"/>
    </location>
</feature>
<proteinExistence type="predicted"/>
<keyword evidence="2" id="KW-0812">Transmembrane</keyword>
<dbReference type="EMBL" id="HBIJ01022244">
    <property type="protein sequence ID" value="CAE0373711.1"/>
    <property type="molecule type" value="Transcribed_RNA"/>
</dbReference>
<evidence type="ECO:0000256" key="2">
    <source>
        <dbReference type="SAM" id="Phobius"/>
    </source>
</evidence>
<keyword evidence="2" id="KW-1133">Transmembrane helix</keyword>